<name>A0ABW3KRT6_9FLAO</name>
<protein>
    <recommendedName>
        <fullName evidence="3">Carboxypeptidase-like protein</fullName>
    </recommendedName>
</protein>
<organism evidence="1 2">
    <name type="scientific">Winogradskyella rapida</name>
    <dbReference type="NCBI Taxonomy" id="549701"/>
    <lineage>
        <taxon>Bacteria</taxon>
        <taxon>Pseudomonadati</taxon>
        <taxon>Bacteroidota</taxon>
        <taxon>Flavobacteriia</taxon>
        <taxon>Flavobacteriales</taxon>
        <taxon>Flavobacteriaceae</taxon>
        <taxon>Winogradskyella</taxon>
    </lineage>
</organism>
<dbReference type="EMBL" id="JBHTKM010000063">
    <property type="protein sequence ID" value="MFD1016286.1"/>
    <property type="molecule type" value="Genomic_DNA"/>
</dbReference>
<gene>
    <name evidence="1" type="ORF">ACFQ13_10175</name>
</gene>
<proteinExistence type="predicted"/>
<dbReference type="Proteomes" id="UP001597086">
    <property type="component" value="Unassembled WGS sequence"/>
</dbReference>
<reference evidence="2" key="1">
    <citation type="journal article" date="2019" name="Int. J. Syst. Evol. Microbiol.">
        <title>The Global Catalogue of Microorganisms (GCM) 10K type strain sequencing project: providing services to taxonomists for standard genome sequencing and annotation.</title>
        <authorList>
            <consortium name="The Broad Institute Genomics Platform"/>
            <consortium name="The Broad Institute Genome Sequencing Center for Infectious Disease"/>
            <person name="Wu L."/>
            <person name="Ma J."/>
        </authorList>
    </citation>
    <scope>NUCLEOTIDE SEQUENCE [LARGE SCALE GENOMIC DNA]</scope>
    <source>
        <strain evidence="2">CCUG 56098</strain>
    </source>
</reference>
<keyword evidence="2" id="KW-1185">Reference proteome</keyword>
<evidence type="ECO:0000313" key="2">
    <source>
        <dbReference type="Proteomes" id="UP001597086"/>
    </source>
</evidence>
<evidence type="ECO:0000313" key="1">
    <source>
        <dbReference type="EMBL" id="MFD1016286.1"/>
    </source>
</evidence>
<evidence type="ECO:0008006" key="3">
    <source>
        <dbReference type="Google" id="ProtNLM"/>
    </source>
</evidence>
<sequence>MQKIKRFLFTIAFLSFVWGHAQRVDLKGQLVAEAELEGLHIQNKTAAEYTISQDDGHFVIPAKASDTLIISGVQYKKQEVIITASMVALGHFEVFMEKNVSELDEVVVGKIFTGSLTSDIESLNLKPEVNFYDLGIPGYTGKPLTQNERKLYDADAGPMVSLLGGTNGLGPSINLHKLLNTISGRTKKLKAIVELDNREGCINRLKRDYETFLFEKVDLAENLRTEYFLFCQEDERFLDLCQENNDIVLIEFLQEKLKVYQGHRKSFNKE</sequence>
<accession>A0ABW3KRT6</accession>
<dbReference type="RefSeq" id="WP_386116951.1">
    <property type="nucleotide sequence ID" value="NZ_JBHTKM010000063.1"/>
</dbReference>
<comment type="caution">
    <text evidence="1">The sequence shown here is derived from an EMBL/GenBank/DDBJ whole genome shotgun (WGS) entry which is preliminary data.</text>
</comment>